<evidence type="ECO:0000313" key="2">
    <source>
        <dbReference type="Proteomes" id="UP000307956"/>
    </source>
</evidence>
<keyword evidence="2" id="KW-1185">Reference proteome</keyword>
<comment type="caution">
    <text evidence="1">The sequence shown here is derived from an EMBL/GenBank/DDBJ whole genome shotgun (WGS) entry which is preliminary data.</text>
</comment>
<dbReference type="EMBL" id="SSOD01000022">
    <property type="protein sequence ID" value="THF55933.1"/>
    <property type="molecule type" value="Genomic_DNA"/>
</dbReference>
<sequence length="177" mass="19633">MTATTEAAIFRSGHEALRFAYAYNAQQYPMTIMGRMMRGRPVGSGRGLHGLDGAAEAGNVKRVVQSLPHDYRHALICRYTLSDREFAESANALLKPVIASFGTGTHYTRMALKLICRYFGRADYNLATLCDEFRMDAATMTRRWQRCRDRLKAVESAAENAADDALVEAGLVTSNCV</sequence>
<dbReference type="OrthoDB" id="9115108at2"/>
<dbReference type="Proteomes" id="UP000307956">
    <property type="component" value="Unassembled WGS sequence"/>
</dbReference>
<evidence type="ECO:0000313" key="1">
    <source>
        <dbReference type="EMBL" id="THF55933.1"/>
    </source>
</evidence>
<accession>A0A4S4ABC4</accession>
<dbReference type="RefSeq" id="WP_136386849.1">
    <property type="nucleotide sequence ID" value="NZ_SSOD01000022.1"/>
</dbReference>
<organism evidence="1 2">
    <name type="scientific">Pseudothauera rhizosphaerae</name>
    <dbReference type="NCBI Taxonomy" id="2565932"/>
    <lineage>
        <taxon>Bacteria</taxon>
        <taxon>Pseudomonadati</taxon>
        <taxon>Pseudomonadota</taxon>
        <taxon>Betaproteobacteria</taxon>
        <taxon>Rhodocyclales</taxon>
        <taxon>Zoogloeaceae</taxon>
        <taxon>Pseudothauera</taxon>
    </lineage>
</organism>
<reference evidence="1 2" key="1">
    <citation type="submission" date="2019-04" db="EMBL/GenBank/DDBJ databases">
        <title>Azoarcus rhizosphaerae sp. nov. isolated from rhizosphere of Ficus religiosa.</title>
        <authorList>
            <person name="Lin S.-Y."/>
            <person name="Hameed A."/>
            <person name="Hsu Y.-H."/>
            <person name="Young C.-C."/>
        </authorList>
    </citation>
    <scope>NUCLEOTIDE SEQUENCE [LARGE SCALE GENOMIC DNA]</scope>
    <source>
        <strain evidence="1 2">CC-YHH848</strain>
    </source>
</reference>
<proteinExistence type="predicted"/>
<name>A0A4S4ABC4_9RHOO</name>
<protein>
    <submittedName>
        <fullName evidence="1">Uncharacterized protein</fullName>
    </submittedName>
</protein>
<gene>
    <name evidence="1" type="ORF">E6O51_20315</name>
</gene>
<dbReference type="AlphaFoldDB" id="A0A4S4ABC4"/>